<dbReference type="InterPro" id="IPR002797">
    <property type="entry name" value="Polysacc_synth"/>
</dbReference>
<keyword evidence="5 6" id="KW-0472">Membrane</keyword>
<comment type="caution">
    <text evidence="7">The sequence shown here is derived from an EMBL/GenBank/DDBJ whole genome shotgun (WGS) entry which is preliminary data.</text>
</comment>
<dbReference type="AlphaFoldDB" id="A0A948TLI9"/>
<keyword evidence="4 6" id="KW-1133">Transmembrane helix</keyword>
<protein>
    <submittedName>
        <fullName evidence="7">Oligosaccharide flippase family protein</fullName>
    </submittedName>
</protein>
<dbReference type="PANTHER" id="PTHR30250:SF11">
    <property type="entry name" value="O-ANTIGEN TRANSPORTER-RELATED"/>
    <property type="match status" value="1"/>
</dbReference>
<feature type="transmembrane region" description="Helical" evidence="6">
    <location>
        <begin position="120"/>
        <end position="143"/>
    </location>
</feature>
<keyword evidence="2" id="KW-1003">Cell membrane</keyword>
<evidence type="ECO:0000256" key="3">
    <source>
        <dbReference type="ARBA" id="ARBA00022692"/>
    </source>
</evidence>
<dbReference type="Proteomes" id="UP000784286">
    <property type="component" value="Unassembled WGS sequence"/>
</dbReference>
<dbReference type="GO" id="GO:0005886">
    <property type="term" value="C:plasma membrane"/>
    <property type="evidence" value="ECO:0007669"/>
    <property type="project" value="UniProtKB-SubCell"/>
</dbReference>
<dbReference type="Pfam" id="PF01943">
    <property type="entry name" value="Polysacc_synt"/>
    <property type="match status" value="1"/>
</dbReference>
<feature type="transmembrane region" description="Helical" evidence="6">
    <location>
        <begin position="49"/>
        <end position="71"/>
    </location>
</feature>
<gene>
    <name evidence="7" type="ORF">H9928_02065</name>
</gene>
<evidence type="ECO:0000256" key="1">
    <source>
        <dbReference type="ARBA" id="ARBA00004651"/>
    </source>
</evidence>
<evidence type="ECO:0000256" key="4">
    <source>
        <dbReference type="ARBA" id="ARBA00022989"/>
    </source>
</evidence>
<accession>A0A948TLI9</accession>
<feature type="transmembrane region" description="Helical" evidence="6">
    <location>
        <begin position="83"/>
        <end position="108"/>
    </location>
</feature>
<dbReference type="InterPro" id="IPR050833">
    <property type="entry name" value="Poly_Biosynth_Transport"/>
</dbReference>
<feature type="transmembrane region" description="Helical" evidence="6">
    <location>
        <begin position="313"/>
        <end position="332"/>
    </location>
</feature>
<feature type="transmembrane region" description="Helical" evidence="6">
    <location>
        <begin position="12"/>
        <end position="29"/>
    </location>
</feature>
<evidence type="ECO:0000313" key="8">
    <source>
        <dbReference type="Proteomes" id="UP000784286"/>
    </source>
</evidence>
<feature type="transmembrane region" description="Helical" evidence="6">
    <location>
        <begin position="435"/>
        <end position="452"/>
    </location>
</feature>
<evidence type="ECO:0000256" key="2">
    <source>
        <dbReference type="ARBA" id="ARBA00022475"/>
    </source>
</evidence>
<reference evidence="7" key="1">
    <citation type="journal article" date="2021" name="PeerJ">
        <title>Extensive microbial diversity within the chicken gut microbiome revealed by metagenomics and culture.</title>
        <authorList>
            <person name="Gilroy R."/>
            <person name="Ravi A."/>
            <person name="Getino M."/>
            <person name="Pursley I."/>
            <person name="Horton D.L."/>
            <person name="Alikhan N.F."/>
            <person name="Baker D."/>
            <person name="Gharbi K."/>
            <person name="Hall N."/>
            <person name="Watson M."/>
            <person name="Adriaenssens E.M."/>
            <person name="Foster-Nyarko E."/>
            <person name="Jarju S."/>
            <person name="Secka A."/>
            <person name="Antonio M."/>
            <person name="Oren A."/>
            <person name="Chaudhuri R.R."/>
            <person name="La Ragione R."/>
            <person name="Hildebrand F."/>
            <person name="Pallen M.J."/>
        </authorList>
    </citation>
    <scope>NUCLEOTIDE SEQUENCE</scope>
    <source>
        <strain evidence="7">8470</strain>
    </source>
</reference>
<name>A0A948TLI9_9BACT</name>
<comment type="subcellular location">
    <subcellularLocation>
        <location evidence="1">Cell membrane</location>
        <topology evidence="1">Multi-pass membrane protein</topology>
    </subcellularLocation>
</comment>
<evidence type="ECO:0000256" key="6">
    <source>
        <dbReference type="SAM" id="Phobius"/>
    </source>
</evidence>
<evidence type="ECO:0000313" key="7">
    <source>
        <dbReference type="EMBL" id="MBU3855340.1"/>
    </source>
</evidence>
<dbReference type="PANTHER" id="PTHR30250">
    <property type="entry name" value="PST FAMILY PREDICTED COLANIC ACID TRANSPORTER"/>
    <property type="match status" value="1"/>
</dbReference>
<dbReference type="EMBL" id="JAHLFJ010000023">
    <property type="protein sequence ID" value="MBU3855340.1"/>
    <property type="molecule type" value="Genomic_DNA"/>
</dbReference>
<feature type="transmembrane region" description="Helical" evidence="6">
    <location>
        <begin position="155"/>
        <end position="177"/>
    </location>
</feature>
<feature type="transmembrane region" description="Helical" evidence="6">
    <location>
        <begin position="233"/>
        <end position="250"/>
    </location>
</feature>
<feature type="transmembrane region" description="Helical" evidence="6">
    <location>
        <begin position="378"/>
        <end position="397"/>
    </location>
</feature>
<reference evidence="7" key="2">
    <citation type="submission" date="2021-04" db="EMBL/GenBank/DDBJ databases">
        <authorList>
            <person name="Gilroy R."/>
        </authorList>
    </citation>
    <scope>NUCLEOTIDE SEQUENCE</scope>
    <source>
        <strain evidence="7">8470</strain>
    </source>
</reference>
<feature type="transmembrane region" description="Helical" evidence="6">
    <location>
        <begin position="270"/>
        <end position="293"/>
    </location>
</feature>
<organism evidence="7 8">
    <name type="scientific">Candidatus Phocaeicola excrementipullorum</name>
    <dbReference type="NCBI Taxonomy" id="2838731"/>
    <lineage>
        <taxon>Bacteria</taxon>
        <taxon>Pseudomonadati</taxon>
        <taxon>Bacteroidota</taxon>
        <taxon>Bacteroidia</taxon>
        <taxon>Bacteroidales</taxon>
        <taxon>Bacteroidaceae</taxon>
        <taxon>Phocaeicola</taxon>
    </lineage>
</organism>
<proteinExistence type="predicted"/>
<sequence>MAGMKSLVKDTAIYGVSSILGRFLNYLLVPLYTSVLPAASGGYGVVSNVYAYTALILVLLTFGMETGFFRFANKSDEQPEKVYANSLLFVGGLSLLFVTVCMIFLGPISSLLEYPDHPDYVGMMIVVVALDAFQCIPFAYLRYRKRPVKFAAIKLFNIVGNILLNLFFLLLCPWLYVRCPDAVSWFYDPDYLVGYIFVSNLIMSGVQMFFFIPELRGFSYRADRALMKRMVSYSFPILIFGVVGILNQTIDKMIYPFLFDDRQEGLVQLGIYSAASKVALIMAVFTQAFRYAYEPFVFGKNKEGDNRMMYASAMKYFFIFSLLAFLAVMGYMDLLKYMVARDYWEGLSVVAIVMGAEIFKGIYFNLSFWYKLTDETQWGAYFSLIGCAVILALNVWLVPRFGYVASAWASVAGYGIITLLSFLIGQKKYPVDYPLKDMAAYLVLAAVLFVLSEKVPIANVPLRLAFHTLLILVFVAYIVRKDLPLRAIPFINRFIK</sequence>
<feature type="transmembrane region" description="Helical" evidence="6">
    <location>
        <begin position="403"/>
        <end position="423"/>
    </location>
</feature>
<feature type="transmembrane region" description="Helical" evidence="6">
    <location>
        <begin position="464"/>
        <end position="480"/>
    </location>
</feature>
<keyword evidence="3 6" id="KW-0812">Transmembrane</keyword>
<evidence type="ECO:0000256" key="5">
    <source>
        <dbReference type="ARBA" id="ARBA00023136"/>
    </source>
</evidence>
<feature type="transmembrane region" description="Helical" evidence="6">
    <location>
        <begin position="344"/>
        <end position="366"/>
    </location>
</feature>
<feature type="transmembrane region" description="Helical" evidence="6">
    <location>
        <begin position="192"/>
        <end position="212"/>
    </location>
</feature>